<dbReference type="WBParaSite" id="nRc.2.0.1.t43372-RA">
    <property type="protein sequence ID" value="nRc.2.0.1.t43372-RA"/>
    <property type="gene ID" value="nRc.2.0.1.g43372"/>
</dbReference>
<protein>
    <submittedName>
        <fullName evidence="2">Uncharacterized protein</fullName>
    </submittedName>
</protein>
<dbReference type="Proteomes" id="UP000887565">
    <property type="component" value="Unplaced"/>
</dbReference>
<organism evidence="1 2">
    <name type="scientific">Romanomermis culicivorax</name>
    <name type="common">Nematode worm</name>
    <dbReference type="NCBI Taxonomy" id="13658"/>
    <lineage>
        <taxon>Eukaryota</taxon>
        <taxon>Metazoa</taxon>
        <taxon>Ecdysozoa</taxon>
        <taxon>Nematoda</taxon>
        <taxon>Enoplea</taxon>
        <taxon>Dorylaimia</taxon>
        <taxon>Mermithida</taxon>
        <taxon>Mermithoidea</taxon>
        <taxon>Mermithidae</taxon>
        <taxon>Romanomermis</taxon>
    </lineage>
</organism>
<proteinExistence type="predicted"/>
<dbReference type="AlphaFoldDB" id="A0A915KWP5"/>
<sequence length="90" mass="10465">MKENVKMLSTCALTGTYEYLFMMQWNLNLTYLERPKMIKMKLKTFVNYDFGTELSENDSAIAADNIHSRISKLVMCVGYLDGYFEKRISG</sequence>
<evidence type="ECO:0000313" key="1">
    <source>
        <dbReference type="Proteomes" id="UP000887565"/>
    </source>
</evidence>
<accession>A0A915KWP5</accession>
<reference evidence="2" key="1">
    <citation type="submission" date="2022-11" db="UniProtKB">
        <authorList>
            <consortium name="WormBaseParasite"/>
        </authorList>
    </citation>
    <scope>IDENTIFICATION</scope>
</reference>
<keyword evidence="1" id="KW-1185">Reference proteome</keyword>
<evidence type="ECO:0000313" key="2">
    <source>
        <dbReference type="WBParaSite" id="nRc.2.0.1.t43372-RA"/>
    </source>
</evidence>
<name>A0A915KWP5_ROMCU</name>